<comment type="caution">
    <text evidence="2">The sequence shown here is derived from an EMBL/GenBank/DDBJ whole genome shotgun (WGS) entry which is preliminary data.</text>
</comment>
<dbReference type="AlphaFoldDB" id="A0AAP7L1Y8"/>
<dbReference type="Proteomes" id="UP000092125">
    <property type="component" value="Unassembled WGS sequence"/>
</dbReference>
<dbReference type="RefSeq" id="WP_065174435.1">
    <property type="nucleotide sequence ID" value="NZ_LYVI01000002.1"/>
</dbReference>
<name>A0AAP7L1Y8_STEMA</name>
<evidence type="ECO:0000313" key="3">
    <source>
        <dbReference type="Proteomes" id="UP000092125"/>
    </source>
</evidence>
<feature type="region of interest" description="Disordered" evidence="1">
    <location>
        <begin position="1"/>
        <end position="25"/>
    </location>
</feature>
<dbReference type="EMBL" id="LYVI01000002">
    <property type="protein sequence ID" value="OBU62965.1"/>
    <property type="molecule type" value="Genomic_DNA"/>
</dbReference>
<sequence>MNTPHVPFPGAHPDPANADQAPFDPNGLVAHLQRIGSGAAADGQPWPERHPANGRRMMLADADGALAGLRIVQEVLLAAERCRQNAAPEHHVSDRVMEGLMLASLGLATHAAERLQPH</sequence>
<evidence type="ECO:0000256" key="1">
    <source>
        <dbReference type="SAM" id="MobiDB-lite"/>
    </source>
</evidence>
<gene>
    <name evidence="2" type="ORF">A9K56_04785</name>
</gene>
<reference evidence="2 3" key="1">
    <citation type="submission" date="2016-05" db="EMBL/GenBank/DDBJ databases">
        <title>Draft Genome Sequences of Stenotrophomonas maltophilia Strains Sm32COP, Sm41DVV, Sm46PAILV, SmF3, SmF22, SmSOFb1 and SmCVFa1, Isolated from Different Manures, in France.</title>
        <authorList>
            <person name="Nazaret S."/>
            <person name="Bodilis J."/>
        </authorList>
    </citation>
    <scope>NUCLEOTIDE SEQUENCE [LARGE SCALE GENOMIC DNA]</scope>
    <source>
        <strain evidence="2 3">Sm41DVV</strain>
    </source>
</reference>
<proteinExistence type="predicted"/>
<protein>
    <submittedName>
        <fullName evidence="2">Uncharacterized protein</fullName>
    </submittedName>
</protein>
<feature type="compositionally biased region" description="Pro residues" evidence="1">
    <location>
        <begin position="1"/>
        <end position="12"/>
    </location>
</feature>
<evidence type="ECO:0000313" key="2">
    <source>
        <dbReference type="EMBL" id="OBU62965.1"/>
    </source>
</evidence>
<organism evidence="2 3">
    <name type="scientific">Stenotrophomonas maltophilia</name>
    <name type="common">Pseudomonas maltophilia</name>
    <name type="synonym">Xanthomonas maltophilia</name>
    <dbReference type="NCBI Taxonomy" id="40324"/>
    <lineage>
        <taxon>Bacteria</taxon>
        <taxon>Pseudomonadati</taxon>
        <taxon>Pseudomonadota</taxon>
        <taxon>Gammaproteobacteria</taxon>
        <taxon>Lysobacterales</taxon>
        <taxon>Lysobacteraceae</taxon>
        <taxon>Stenotrophomonas</taxon>
        <taxon>Stenotrophomonas maltophilia group</taxon>
    </lineage>
</organism>
<accession>A0AAP7L1Y8</accession>